<keyword evidence="1" id="KW-1133">Transmembrane helix</keyword>
<name>A0A2P4SWE1_BAMTH</name>
<reference evidence="2 3" key="1">
    <citation type="submission" date="2018-01" db="EMBL/GenBank/DDBJ databases">
        <title>Comparison of the Chinese Bamboo Partridge and Red Junglefowl genome sequences highlights the importance of demography in genome evolution.</title>
        <authorList>
            <person name="Tiley G.P."/>
            <person name="Kimball R.T."/>
            <person name="Braun E.L."/>
            <person name="Burleigh J.G."/>
        </authorList>
    </citation>
    <scope>NUCLEOTIDE SEQUENCE [LARGE SCALE GENOMIC DNA]</scope>
    <source>
        <strain evidence="2">RTK389</strain>
        <tissue evidence="2">Blood</tissue>
    </source>
</reference>
<accession>A0A2P4SWE1</accession>
<keyword evidence="1" id="KW-0472">Membrane</keyword>
<proteinExistence type="predicted"/>
<sequence length="100" mass="10607">MERLVAVLVLLRAARPLPTSTPATGNEASAVPAPGRAVPSRNHGRMWMLIVAVLLSCLVAVGGIAAWGKSKAKSRSDIFSLENVSREQLVPDKSQADLFS</sequence>
<dbReference type="AlphaFoldDB" id="A0A2P4SWE1"/>
<evidence type="ECO:0000256" key="1">
    <source>
        <dbReference type="SAM" id="Phobius"/>
    </source>
</evidence>
<dbReference type="Proteomes" id="UP000237246">
    <property type="component" value="Unassembled WGS sequence"/>
</dbReference>
<dbReference type="OrthoDB" id="9990982at2759"/>
<comment type="caution">
    <text evidence="2">The sequence shown here is derived from an EMBL/GenBank/DDBJ whole genome shotgun (WGS) entry which is preliminary data.</text>
</comment>
<dbReference type="EMBL" id="PPHD01019300">
    <property type="protein sequence ID" value="POI28442.1"/>
    <property type="molecule type" value="Genomic_DNA"/>
</dbReference>
<protein>
    <submittedName>
        <fullName evidence="2">Uncharacterized protein</fullName>
    </submittedName>
</protein>
<feature type="transmembrane region" description="Helical" evidence="1">
    <location>
        <begin position="46"/>
        <end position="67"/>
    </location>
</feature>
<evidence type="ECO:0000313" key="2">
    <source>
        <dbReference type="EMBL" id="POI28442.1"/>
    </source>
</evidence>
<organism evidence="2 3">
    <name type="scientific">Bambusicola thoracicus</name>
    <name type="common">Chinese bamboo-partridge</name>
    <name type="synonym">Perdix thoracica</name>
    <dbReference type="NCBI Taxonomy" id="9083"/>
    <lineage>
        <taxon>Eukaryota</taxon>
        <taxon>Metazoa</taxon>
        <taxon>Chordata</taxon>
        <taxon>Craniata</taxon>
        <taxon>Vertebrata</taxon>
        <taxon>Euteleostomi</taxon>
        <taxon>Archelosauria</taxon>
        <taxon>Archosauria</taxon>
        <taxon>Dinosauria</taxon>
        <taxon>Saurischia</taxon>
        <taxon>Theropoda</taxon>
        <taxon>Coelurosauria</taxon>
        <taxon>Aves</taxon>
        <taxon>Neognathae</taxon>
        <taxon>Galloanserae</taxon>
        <taxon>Galliformes</taxon>
        <taxon>Phasianidae</taxon>
        <taxon>Perdicinae</taxon>
        <taxon>Bambusicola</taxon>
    </lineage>
</organism>
<keyword evidence="3" id="KW-1185">Reference proteome</keyword>
<keyword evidence="1" id="KW-0812">Transmembrane</keyword>
<evidence type="ECO:0000313" key="3">
    <source>
        <dbReference type="Proteomes" id="UP000237246"/>
    </source>
</evidence>
<gene>
    <name evidence="2" type="ORF">CIB84_007809</name>
</gene>